<name>A0ABQ5BL23_9ASTR</name>
<evidence type="ECO:0000313" key="1">
    <source>
        <dbReference type="EMBL" id="GJT14488.1"/>
    </source>
</evidence>
<dbReference type="EMBL" id="BQNB010013317">
    <property type="protein sequence ID" value="GJT14488.1"/>
    <property type="molecule type" value="Genomic_DNA"/>
</dbReference>
<comment type="caution">
    <text evidence="1">The sequence shown here is derived from an EMBL/GenBank/DDBJ whole genome shotgun (WGS) entry which is preliminary data.</text>
</comment>
<proteinExistence type="predicted"/>
<evidence type="ECO:0000313" key="2">
    <source>
        <dbReference type="Proteomes" id="UP001151760"/>
    </source>
</evidence>
<organism evidence="1 2">
    <name type="scientific">Tanacetum coccineum</name>
    <dbReference type="NCBI Taxonomy" id="301880"/>
    <lineage>
        <taxon>Eukaryota</taxon>
        <taxon>Viridiplantae</taxon>
        <taxon>Streptophyta</taxon>
        <taxon>Embryophyta</taxon>
        <taxon>Tracheophyta</taxon>
        <taxon>Spermatophyta</taxon>
        <taxon>Magnoliopsida</taxon>
        <taxon>eudicotyledons</taxon>
        <taxon>Gunneridae</taxon>
        <taxon>Pentapetalae</taxon>
        <taxon>asterids</taxon>
        <taxon>campanulids</taxon>
        <taxon>Asterales</taxon>
        <taxon>Asteraceae</taxon>
        <taxon>Asteroideae</taxon>
        <taxon>Anthemideae</taxon>
        <taxon>Anthemidinae</taxon>
        <taxon>Tanacetum</taxon>
    </lineage>
</organism>
<reference evidence="1" key="2">
    <citation type="submission" date="2022-01" db="EMBL/GenBank/DDBJ databases">
        <authorList>
            <person name="Yamashiro T."/>
            <person name="Shiraishi A."/>
            <person name="Satake H."/>
            <person name="Nakayama K."/>
        </authorList>
    </citation>
    <scope>NUCLEOTIDE SEQUENCE</scope>
</reference>
<accession>A0ABQ5BL23</accession>
<gene>
    <name evidence="1" type="ORF">Tco_0861530</name>
</gene>
<protein>
    <submittedName>
        <fullName evidence="1">Uncharacterized protein</fullName>
    </submittedName>
</protein>
<reference evidence="1" key="1">
    <citation type="journal article" date="2022" name="Int. J. Mol. Sci.">
        <title>Draft Genome of Tanacetum Coccineum: Genomic Comparison of Closely Related Tanacetum-Family Plants.</title>
        <authorList>
            <person name="Yamashiro T."/>
            <person name="Shiraishi A."/>
            <person name="Nakayama K."/>
            <person name="Satake H."/>
        </authorList>
    </citation>
    <scope>NUCLEOTIDE SEQUENCE</scope>
</reference>
<dbReference type="Proteomes" id="UP001151760">
    <property type="component" value="Unassembled WGS sequence"/>
</dbReference>
<keyword evidence="2" id="KW-1185">Reference proteome</keyword>
<sequence>MAWTRPRANLMGPVGNRIAMDSGEGTAVGLWPEGFGWIDFELTYGMPLRKSNFWSRTGSALGIASGCGGQPHFDGEGETFWTGGEMTGAVLMVSYVGRRGGGVWYVSLGPGVTCRRSMLLCEVGAWGLVVNVICCGVLSGYRVGREWGFASFTAAVLLGGLTW</sequence>